<evidence type="ECO:0000259" key="4">
    <source>
        <dbReference type="Pfam" id="PF21761"/>
    </source>
</evidence>
<dbReference type="AlphaFoldDB" id="A0A3A4JMF7"/>
<evidence type="ECO:0000256" key="2">
    <source>
        <dbReference type="ARBA" id="ARBA00023002"/>
    </source>
</evidence>
<dbReference type="GO" id="GO:0031491">
    <property type="term" value="F:nucleosome binding"/>
    <property type="evidence" value="ECO:0007669"/>
    <property type="project" value="TreeGrafter"/>
</dbReference>
<dbReference type="EMBL" id="QZFU01000041">
    <property type="protein sequence ID" value="RJO69951.1"/>
    <property type="molecule type" value="Genomic_DNA"/>
</dbReference>
<feature type="domain" description="6-phosphogluconate dehydrogenase NADP-binding" evidence="3">
    <location>
        <begin position="6"/>
        <end position="155"/>
    </location>
</feature>
<reference evidence="5 6" key="1">
    <citation type="submission" date="2018-09" db="EMBL/GenBank/DDBJ databases">
        <title>YIM PH21274 draft genome.</title>
        <authorList>
            <person name="Miao C."/>
        </authorList>
    </citation>
    <scope>NUCLEOTIDE SEQUENCE [LARGE SCALE GENOMIC DNA]</scope>
    <source>
        <strain evidence="5 6">YIM PH 21724</strain>
    </source>
</reference>
<dbReference type="PANTHER" id="PTHR43580:SF2">
    <property type="entry name" value="CYTOKINE-LIKE NUCLEAR FACTOR N-PAC"/>
    <property type="match status" value="1"/>
</dbReference>
<feature type="domain" description="NADPH-dependent reductive aminase-like C-terminal" evidence="4">
    <location>
        <begin position="162"/>
        <end position="287"/>
    </location>
</feature>
<dbReference type="OrthoDB" id="4029976at2"/>
<dbReference type="Pfam" id="PF03446">
    <property type="entry name" value="NAD_binding_2"/>
    <property type="match status" value="1"/>
</dbReference>
<evidence type="ECO:0000313" key="6">
    <source>
        <dbReference type="Proteomes" id="UP000266677"/>
    </source>
</evidence>
<dbReference type="RefSeq" id="WP_120044320.1">
    <property type="nucleotide sequence ID" value="NZ_QZFU01000041.1"/>
</dbReference>
<dbReference type="Pfam" id="PF21761">
    <property type="entry name" value="RedAm-like_C"/>
    <property type="match status" value="1"/>
</dbReference>
<dbReference type="GO" id="GO:0140673">
    <property type="term" value="P:transcription elongation-coupled chromatin remodeling"/>
    <property type="evidence" value="ECO:0007669"/>
    <property type="project" value="TreeGrafter"/>
</dbReference>
<comment type="similarity">
    <text evidence="1">Belongs to the HIBADH-related family.</text>
</comment>
<protein>
    <submittedName>
        <fullName evidence="5">NAD(P)-dependent oxidoreductase</fullName>
    </submittedName>
</protein>
<organism evidence="5 6">
    <name type="scientific">Nocardia panacis</name>
    <dbReference type="NCBI Taxonomy" id="2340916"/>
    <lineage>
        <taxon>Bacteria</taxon>
        <taxon>Bacillati</taxon>
        <taxon>Actinomycetota</taxon>
        <taxon>Actinomycetes</taxon>
        <taxon>Mycobacteriales</taxon>
        <taxon>Nocardiaceae</taxon>
        <taxon>Nocardia</taxon>
    </lineage>
</organism>
<dbReference type="SUPFAM" id="SSF51735">
    <property type="entry name" value="NAD(P)-binding Rossmann-fold domains"/>
    <property type="match status" value="1"/>
</dbReference>
<accession>A0A3A4JMF7</accession>
<dbReference type="Gene3D" id="3.40.50.720">
    <property type="entry name" value="NAD(P)-binding Rossmann-like Domain"/>
    <property type="match status" value="1"/>
</dbReference>
<dbReference type="InterPro" id="IPR036291">
    <property type="entry name" value="NAD(P)-bd_dom_sf"/>
</dbReference>
<dbReference type="PANTHER" id="PTHR43580">
    <property type="entry name" value="OXIDOREDUCTASE GLYR1-RELATED"/>
    <property type="match status" value="1"/>
</dbReference>
<gene>
    <name evidence="5" type="ORF">D5S18_29165</name>
</gene>
<dbReference type="GO" id="GO:0000785">
    <property type="term" value="C:chromatin"/>
    <property type="evidence" value="ECO:0007669"/>
    <property type="project" value="TreeGrafter"/>
</dbReference>
<evidence type="ECO:0000313" key="5">
    <source>
        <dbReference type="EMBL" id="RJO69951.1"/>
    </source>
</evidence>
<dbReference type="InterPro" id="IPR006115">
    <property type="entry name" value="6PGDH_NADP-bd"/>
</dbReference>
<dbReference type="InterPro" id="IPR013328">
    <property type="entry name" value="6PGD_dom2"/>
</dbReference>
<dbReference type="PIRSF" id="PIRSF000103">
    <property type="entry name" value="HIBADH"/>
    <property type="match status" value="1"/>
</dbReference>
<dbReference type="InterPro" id="IPR015815">
    <property type="entry name" value="HIBADH-related"/>
</dbReference>
<name>A0A3A4JMF7_9NOCA</name>
<proteinExistence type="inferred from homology"/>
<keyword evidence="6" id="KW-1185">Reference proteome</keyword>
<dbReference type="GO" id="GO:0003677">
    <property type="term" value="F:DNA binding"/>
    <property type="evidence" value="ECO:0007669"/>
    <property type="project" value="TreeGrafter"/>
</dbReference>
<dbReference type="InterPro" id="IPR051265">
    <property type="entry name" value="HIBADH-related_NP60_sf"/>
</dbReference>
<evidence type="ECO:0000256" key="1">
    <source>
        <dbReference type="ARBA" id="ARBA00009080"/>
    </source>
</evidence>
<comment type="caution">
    <text evidence="5">The sequence shown here is derived from an EMBL/GenBank/DDBJ whole genome shotgun (WGS) entry which is preliminary data.</text>
</comment>
<keyword evidence="2" id="KW-0560">Oxidoreductase</keyword>
<dbReference type="InterPro" id="IPR048666">
    <property type="entry name" value="RedAm-like_C"/>
</dbReference>
<dbReference type="GO" id="GO:0016491">
    <property type="term" value="F:oxidoreductase activity"/>
    <property type="evidence" value="ECO:0007669"/>
    <property type="project" value="UniProtKB-KW"/>
</dbReference>
<evidence type="ECO:0000259" key="3">
    <source>
        <dbReference type="Pfam" id="PF03446"/>
    </source>
</evidence>
<dbReference type="Gene3D" id="1.10.1040.10">
    <property type="entry name" value="N-(1-d-carboxylethyl)-l-norvaline Dehydrogenase, domain 2"/>
    <property type="match status" value="1"/>
</dbReference>
<sequence>MADSPRISVLGLGAMGRALAETFVKGGYSTTVWNRSSGKDAELIALGAQSPGALAAALTAGEVIVACLLDHASVHETLDPVVESLRGRILVNLTSTRPDQARELAEWAGRHDIEYLDGGIMATPHLIGGPAAAIYYSGSRRAFDEYRPVLETLGGAEYFGADAGNAAAVDFALLAAMYTMFAGVLHGAAVVRSVGMSAEDFGQRAANFLSAMTFSLPTVGKRVDSGDYSDPEQDLYFTKSAVDAIVATSRAAGVDLDIIGAVRDLIDRQIASGHGREGWERIFESLRP</sequence>
<dbReference type="GO" id="GO:0050661">
    <property type="term" value="F:NADP binding"/>
    <property type="evidence" value="ECO:0007669"/>
    <property type="project" value="InterPro"/>
</dbReference>
<dbReference type="Proteomes" id="UP000266677">
    <property type="component" value="Unassembled WGS sequence"/>
</dbReference>